<evidence type="ECO:0000256" key="1">
    <source>
        <dbReference type="ARBA" id="ARBA00023015"/>
    </source>
</evidence>
<dbReference type="Gene3D" id="1.10.10.10">
    <property type="entry name" value="Winged helix-like DNA-binding domain superfamily/Winged helix DNA-binding domain"/>
    <property type="match status" value="1"/>
</dbReference>
<dbReference type="RefSeq" id="WP_099471559.1">
    <property type="nucleotide sequence ID" value="NZ_PDEM01000009.1"/>
</dbReference>
<dbReference type="EMBL" id="PDEM01000009">
    <property type="protein sequence ID" value="PHZ85975.1"/>
    <property type="molecule type" value="Genomic_DNA"/>
</dbReference>
<dbReference type="PROSITE" id="PS50995">
    <property type="entry name" value="HTH_MARR_2"/>
    <property type="match status" value="1"/>
</dbReference>
<accession>A0A2G4YUH4</accession>
<evidence type="ECO:0000256" key="3">
    <source>
        <dbReference type="ARBA" id="ARBA00023163"/>
    </source>
</evidence>
<dbReference type="Pfam" id="PF12802">
    <property type="entry name" value="MarR_2"/>
    <property type="match status" value="1"/>
</dbReference>
<organism evidence="5 6">
    <name type="scientific">Paremcibacter congregatus</name>
    <dbReference type="NCBI Taxonomy" id="2043170"/>
    <lineage>
        <taxon>Bacteria</taxon>
        <taxon>Pseudomonadati</taxon>
        <taxon>Pseudomonadota</taxon>
        <taxon>Alphaproteobacteria</taxon>
        <taxon>Emcibacterales</taxon>
        <taxon>Emcibacteraceae</taxon>
        <taxon>Paremcibacter</taxon>
    </lineage>
</organism>
<feature type="domain" description="HTH marR-type" evidence="4">
    <location>
        <begin position="18"/>
        <end position="153"/>
    </location>
</feature>
<dbReference type="OrthoDB" id="7063965at2"/>
<keyword evidence="2" id="KW-0238">DNA-binding</keyword>
<proteinExistence type="predicted"/>
<dbReference type="GO" id="GO:0003677">
    <property type="term" value="F:DNA binding"/>
    <property type="evidence" value="ECO:0007669"/>
    <property type="project" value="UniProtKB-KW"/>
</dbReference>
<dbReference type="SMART" id="SM00347">
    <property type="entry name" value="HTH_MARR"/>
    <property type="match status" value="1"/>
</dbReference>
<keyword evidence="6" id="KW-1185">Reference proteome</keyword>
<dbReference type="PANTHER" id="PTHR42756:SF1">
    <property type="entry name" value="TRANSCRIPTIONAL REPRESSOR OF EMRAB OPERON"/>
    <property type="match status" value="1"/>
</dbReference>
<gene>
    <name evidence="5" type="ORF">CRD36_04700</name>
</gene>
<dbReference type="InterPro" id="IPR036390">
    <property type="entry name" value="WH_DNA-bd_sf"/>
</dbReference>
<keyword evidence="3" id="KW-0804">Transcription</keyword>
<dbReference type="PANTHER" id="PTHR42756">
    <property type="entry name" value="TRANSCRIPTIONAL REGULATOR, MARR"/>
    <property type="match status" value="1"/>
</dbReference>
<name>A0A2G4YUH4_9PROT</name>
<dbReference type="InParanoid" id="A0A2G4YUH4"/>
<dbReference type="SUPFAM" id="SSF46785">
    <property type="entry name" value="Winged helix' DNA-binding domain"/>
    <property type="match status" value="1"/>
</dbReference>
<keyword evidence="1" id="KW-0805">Transcription regulation</keyword>
<dbReference type="AlphaFoldDB" id="A0A2G4YUH4"/>
<dbReference type="Proteomes" id="UP000229730">
    <property type="component" value="Unassembled WGS sequence"/>
</dbReference>
<evidence type="ECO:0000256" key="2">
    <source>
        <dbReference type="ARBA" id="ARBA00023125"/>
    </source>
</evidence>
<evidence type="ECO:0000313" key="6">
    <source>
        <dbReference type="Proteomes" id="UP000229730"/>
    </source>
</evidence>
<evidence type="ECO:0000259" key="4">
    <source>
        <dbReference type="PROSITE" id="PS50995"/>
    </source>
</evidence>
<dbReference type="InterPro" id="IPR000835">
    <property type="entry name" value="HTH_MarR-typ"/>
</dbReference>
<sequence length="160" mass="18021">MNMERKTMENKDDADPRYLQLWVRMLSSSTRVTQILNKRMKEHTPLTLAKFDVLVAIDRAPGGVITMSELSRMLLVSNANTTGMVGRLMKDGLVEKWALPTDRRVYSVSMTSEGRRVLKNAITIHKGWVDELLGGIGEENLESQIALFSHFKKSLSGIEA</sequence>
<protein>
    <submittedName>
        <fullName evidence="5">MarR family transcriptional regulator</fullName>
    </submittedName>
</protein>
<dbReference type="GO" id="GO:0003700">
    <property type="term" value="F:DNA-binding transcription factor activity"/>
    <property type="evidence" value="ECO:0007669"/>
    <property type="project" value="InterPro"/>
</dbReference>
<reference evidence="5 6" key="1">
    <citation type="submission" date="2017-10" db="EMBL/GenBank/DDBJ databases">
        <title>Frigbacter circumglobatus gen. nov. sp. nov., isolated from sediment cultured in situ.</title>
        <authorList>
            <person name="Zhao Z."/>
        </authorList>
    </citation>
    <scope>NUCLEOTIDE SEQUENCE [LARGE SCALE GENOMIC DNA]</scope>
    <source>
        <strain evidence="5 6">ZYL</strain>
    </source>
</reference>
<dbReference type="InterPro" id="IPR036388">
    <property type="entry name" value="WH-like_DNA-bd_sf"/>
</dbReference>
<dbReference type="PRINTS" id="PR00598">
    <property type="entry name" value="HTHMARR"/>
</dbReference>
<comment type="caution">
    <text evidence="5">The sequence shown here is derived from an EMBL/GenBank/DDBJ whole genome shotgun (WGS) entry which is preliminary data.</text>
</comment>
<evidence type="ECO:0000313" key="5">
    <source>
        <dbReference type="EMBL" id="PHZ85975.1"/>
    </source>
</evidence>